<dbReference type="SUPFAM" id="SSF103511">
    <property type="entry name" value="Chlorophyll a-b binding protein"/>
    <property type="match status" value="1"/>
</dbReference>
<gene>
    <name evidence="10" type="ORF">AXG93_285s1100</name>
</gene>
<dbReference type="SUPFAM" id="SSF50022">
    <property type="entry name" value="ISP domain"/>
    <property type="match status" value="1"/>
</dbReference>
<reference evidence="10" key="1">
    <citation type="submission" date="2016-03" db="EMBL/GenBank/DDBJ databases">
        <title>Mechanisms controlling the formation of the plant cell surface in tip-growing cells are functionally conserved among land plants.</title>
        <authorList>
            <person name="Honkanen S."/>
            <person name="Jones V.A."/>
            <person name="Morieri G."/>
            <person name="Champion C."/>
            <person name="Hetherington A.J."/>
            <person name="Kelly S."/>
            <person name="Saint-Marcoux D."/>
            <person name="Proust H."/>
            <person name="Prescott H."/>
            <person name="Dolan L."/>
        </authorList>
    </citation>
    <scope>NUCLEOTIDE SEQUENCE [LARGE SCALE GENOMIC DNA]</scope>
    <source>
        <tissue evidence="10">Whole gametophyte</tissue>
    </source>
</reference>
<feature type="domain" description="Rieske" evidence="9">
    <location>
        <begin position="95"/>
        <end position="206"/>
    </location>
</feature>
<evidence type="ECO:0000256" key="2">
    <source>
        <dbReference type="ARBA" id="ARBA00022723"/>
    </source>
</evidence>
<keyword evidence="5" id="KW-0408">Iron</keyword>
<evidence type="ECO:0000256" key="4">
    <source>
        <dbReference type="ARBA" id="ARBA00023002"/>
    </source>
</evidence>
<accession>A0A176VST2</accession>
<name>A0A176VST2_MARPO</name>
<dbReference type="GO" id="GO:0042128">
    <property type="term" value="P:nitrate assimilation"/>
    <property type="evidence" value="ECO:0007669"/>
    <property type="project" value="UniProtKB-KW"/>
</dbReference>
<keyword evidence="4" id="KW-0560">Oxidoreductase</keyword>
<keyword evidence="3" id="KW-0809">Transit peptide</keyword>
<comment type="caution">
    <text evidence="10">The sequence shown here is derived from an EMBL/GenBank/DDBJ whole genome shotgun (WGS) entry which is preliminary data.</text>
</comment>
<dbReference type="AlphaFoldDB" id="A0A176VST2"/>
<dbReference type="Proteomes" id="UP000077202">
    <property type="component" value="Unassembled WGS sequence"/>
</dbReference>
<dbReference type="GO" id="GO:0051537">
    <property type="term" value="F:2 iron, 2 sulfur cluster binding"/>
    <property type="evidence" value="ECO:0007669"/>
    <property type="project" value="UniProtKB-KW"/>
</dbReference>
<feature type="compositionally biased region" description="Low complexity" evidence="8">
    <location>
        <begin position="75"/>
        <end position="84"/>
    </location>
</feature>
<dbReference type="PANTHER" id="PTHR43456">
    <property type="entry name" value="RIESKE (2FE-2S) DOMAIN-CONTAINING PROTEIN"/>
    <property type="match status" value="1"/>
</dbReference>
<dbReference type="PROSITE" id="PS51296">
    <property type="entry name" value="RIESKE"/>
    <property type="match status" value="1"/>
</dbReference>
<dbReference type="InterPro" id="IPR036922">
    <property type="entry name" value="Rieske_2Fe-2S_sf"/>
</dbReference>
<keyword evidence="11" id="KW-1185">Reference proteome</keyword>
<keyword evidence="1" id="KW-0001">2Fe-2S</keyword>
<evidence type="ECO:0000259" key="9">
    <source>
        <dbReference type="PROSITE" id="PS51296"/>
    </source>
</evidence>
<evidence type="ECO:0000256" key="6">
    <source>
        <dbReference type="ARBA" id="ARBA00023014"/>
    </source>
</evidence>
<dbReference type="InterPro" id="IPR012748">
    <property type="entry name" value="Rieske-like_NirD"/>
</dbReference>
<evidence type="ECO:0000256" key="5">
    <source>
        <dbReference type="ARBA" id="ARBA00023004"/>
    </source>
</evidence>
<evidence type="ECO:0000313" key="11">
    <source>
        <dbReference type="Proteomes" id="UP000077202"/>
    </source>
</evidence>
<feature type="region of interest" description="Disordered" evidence="8">
    <location>
        <begin position="75"/>
        <end position="99"/>
    </location>
</feature>
<dbReference type="CDD" id="cd03467">
    <property type="entry name" value="Rieske"/>
    <property type="match status" value="1"/>
</dbReference>
<evidence type="ECO:0000256" key="8">
    <source>
        <dbReference type="SAM" id="MobiDB-lite"/>
    </source>
</evidence>
<keyword evidence="2" id="KW-0479">Metal-binding</keyword>
<evidence type="ECO:0000256" key="7">
    <source>
        <dbReference type="ARBA" id="ARBA00023063"/>
    </source>
</evidence>
<protein>
    <recommendedName>
        <fullName evidence="9">Rieske domain-containing protein</fullName>
    </recommendedName>
</protein>
<keyword evidence="7" id="KW-0534">Nitrate assimilation</keyword>
<evidence type="ECO:0000256" key="1">
    <source>
        <dbReference type="ARBA" id="ARBA00022714"/>
    </source>
</evidence>
<dbReference type="Gene3D" id="2.102.10.10">
    <property type="entry name" value="Rieske [2Fe-2S] iron-sulphur domain"/>
    <property type="match status" value="1"/>
</dbReference>
<proteinExistence type="predicted"/>
<evidence type="ECO:0000313" key="10">
    <source>
        <dbReference type="EMBL" id="OAE23453.1"/>
    </source>
</evidence>
<dbReference type="PANTHER" id="PTHR43456:SF2">
    <property type="entry name" value="RIESKE (2FE-2S) DOMAIN-CONTAINING PROTEIN"/>
    <property type="match status" value="1"/>
</dbReference>
<dbReference type="Pfam" id="PF13806">
    <property type="entry name" value="Rieske_2"/>
    <property type="match status" value="1"/>
</dbReference>
<organism evidence="10 11">
    <name type="scientific">Marchantia polymorpha subsp. ruderalis</name>
    <dbReference type="NCBI Taxonomy" id="1480154"/>
    <lineage>
        <taxon>Eukaryota</taxon>
        <taxon>Viridiplantae</taxon>
        <taxon>Streptophyta</taxon>
        <taxon>Embryophyta</taxon>
        <taxon>Marchantiophyta</taxon>
        <taxon>Marchantiopsida</taxon>
        <taxon>Marchantiidae</taxon>
        <taxon>Marchantiales</taxon>
        <taxon>Marchantiaceae</taxon>
        <taxon>Marchantia</taxon>
    </lineage>
</organism>
<dbReference type="InterPro" id="IPR017941">
    <property type="entry name" value="Rieske_2Fe-2S"/>
</dbReference>
<sequence>MAATVVCSSPAAAAGVISAPASAHAKNQSQNQSGVRYGFAPAVSPLLGKSGGFRSGAGARKRSCVSVECSAAGEASSTTTSSSSPSPPPADGGSWVPVIPTSALPRGERRLVRQDGENVLLLWYKDDVYAVENTSPAEGAYSEGMFNAKLTPDGCIVCPSTESTFDLKTGEIKEWYPTNPVLALLTKPTRILDVYPVRLDAEYIYINMRRQNTGEAAEIVFGGQTQAGRTATDVNVDEIKMVVDENELGFGFTPYTEMVNGRAAMLGFTMLLISELVTGRGFLKGIGFLDFLYSTLGNSDLTAGLWTPAKVHSTIDKPTARRRTSPAIRGAEDVARYSKVVDMLQASCVSAVTAYTVSALDWILDSSYKFPHAVRRQESKCRAELSRAVLYSTVEYSTRLRKAKRKETEEWCP</sequence>
<keyword evidence="6" id="KW-0411">Iron-sulfur</keyword>
<dbReference type="GO" id="GO:0008942">
    <property type="term" value="F:nitrite reductase [NAD(P)H] activity"/>
    <property type="evidence" value="ECO:0007669"/>
    <property type="project" value="InterPro"/>
</dbReference>
<dbReference type="EMBL" id="LVLJ01002837">
    <property type="protein sequence ID" value="OAE23453.1"/>
    <property type="molecule type" value="Genomic_DNA"/>
</dbReference>
<dbReference type="GO" id="GO:0046872">
    <property type="term" value="F:metal ion binding"/>
    <property type="evidence" value="ECO:0007669"/>
    <property type="project" value="UniProtKB-KW"/>
</dbReference>
<evidence type="ECO:0000256" key="3">
    <source>
        <dbReference type="ARBA" id="ARBA00022946"/>
    </source>
</evidence>